<dbReference type="EMBL" id="LFTY01000002">
    <property type="protein sequence ID" value="KMW58714.1"/>
    <property type="molecule type" value="Genomic_DNA"/>
</dbReference>
<evidence type="ECO:0000259" key="1">
    <source>
        <dbReference type="Pfam" id="PF13188"/>
    </source>
</evidence>
<proteinExistence type="predicted"/>
<protein>
    <recommendedName>
        <fullName evidence="1">PAS domain-containing protein</fullName>
    </recommendedName>
</protein>
<dbReference type="SUPFAM" id="SSF55785">
    <property type="entry name" value="PYP-like sensor domain (PAS domain)"/>
    <property type="match status" value="1"/>
</dbReference>
<accession>A0A0J9EAM6</accession>
<reference evidence="2 3" key="1">
    <citation type="submission" date="2015-06" db="EMBL/GenBank/DDBJ databases">
        <title>Draft genome sequence of an Alphaproteobacteria species associated to the Mediterranean sponge Oscarella lobularis.</title>
        <authorList>
            <person name="Jourda C."/>
            <person name="Santini S."/>
            <person name="Claverie J.-M."/>
        </authorList>
    </citation>
    <scope>NUCLEOTIDE SEQUENCE [LARGE SCALE GENOMIC DNA]</scope>
    <source>
        <strain evidence="2">IGS</strain>
    </source>
</reference>
<evidence type="ECO:0000313" key="3">
    <source>
        <dbReference type="Proteomes" id="UP000037178"/>
    </source>
</evidence>
<feature type="domain" description="PAS" evidence="1">
    <location>
        <begin position="190"/>
        <end position="231"/>
    </location>
</feature>
<dbReference type="PATRIC" id="fig|1675527.3.peg.3867"/>
<name>A0A0J9EAM6_9RHOB</name>
<dbReference type="AlphaFoldDB" id="A0A0J9EAM6"/>
<keyword evidence="3" id="KW-1185">Reference proteome</keyword>
<organism evidence="2 3">
    <name type="scientific">Candidatus Rhodobacter oscarellae</name>
    <dbReference type="NCBI Taxonomy" id="1675527"/>
    <lineage>
        <taxon>Bacteria</taxon>
        <taxon>Pseudomonadati</taxon>
        <taxon>Pseudomonadota</taxon>
        <taxon>Alphaproteobacteria</taxon>
        <taxon>Rhodobacterales</taxon>
        <taxon>Rhodobacter group</taxon>
        <taxon>Rhodobacter</taxon>
    </lineage>
</organism>
<dbReference type="Proteomes" id="UP000037178">
    <property type="component" value="Unassembled WGS sequence"/>
</dbReference>
<dbReference type="Gene3D" id="3.30.450.20">
    <property type="entry name" value="PAS domain"/>
    <property type="match status" value="1"/>
</dbReference>
<sequence>MQNRDQDAVSALADGLRPERTSAFAEIFRTHGAREPTILWDPSLDDIDNPLLRQFHSRCTALAVDGGIRMQDFRLEDFRGLEDWMTLLDVEADGRVFRYRHFGDGIANIRGLKLLGQTTQTLGGHIALFFDAVFRAALQHRLPVFTVHEPPKAIFALQWSRLIFPLLDESGDIRQFLVMTLADNELRAGLEIIPDPVLIVDRDQIIRFANRAARESFGRELYLGSEVDLFQFAGIDIELPATPEEMARSETVRDVVSLAIRGTMIERFHLTVSGTAQWGCCFYVITLRPATNQTQVPVQSQIA</sequence>
<dbReference type="InterPro" id="IPR035965">
    <property type="entry name" value="PAS-like_dom_sf"/>
</dbReference>
<gene>
    <name evidence="2" type="ORF">AIOL_003693</name>
</gene>
<dbReference type="OrthoDB" id="7849914at2"/>
<dbReference type="Pfam" id="PF13188">
    <property type="entry name" value="PAS_8"/>
    <property type="match status" value="1"/>
</dbReference>
<dbReference type="RefSeq" id="WP_049644292.1">
    <property type="nucleotide sequence ID" value="NZ_LFTY01000002.1"/>
</dbReference>
<comment type="caution">
    <text evidence="2">The sequence shown here is derived from an EMBL/GenBank/DDBJ whole genome shotgun (WGS) entry which is preliminary data.</text>
</comment>
<evidence type="ECO:0000313" key="2">
    <source>
        <dbReference type="EMBL" id="KMW58714.1"/>
    </source>
</evidence>
<dbReference type="InterPro" id="IPR000014">
    <property type="entry name" value="PAS"/>
</dbReference>